<dbReference type="STRING" id="1777141.AWB80_03604"/>
<dbReference type="GO" id="GO:0000976">
    <property type="term" value="F:transcription cis-regulatory region binding"/>
    <property type="evidence" value="ECO:0007669"/>
    <property type="project" value="TreeGrafter"/>
</dbReference>
<proteinExistence type="inferred from homology"/>
<accession>A0A158BKA1</accession>
<evidence type="ECO:0000256" key="1">
    <source>
        <dbReference type="ARBA" id="ARBA00009437"/>
    </source>
</evidence>
<keyword evidence="7" id="KW-1185">Reference proteome</keyword>
<dbReference type="InterPro" id="IPR036390">
    <property type="entry name" value="WH_DNA-bd_sf"/>
</dbReference>
<dbReference type="Proteomes" id="UP000054911">
    <property type="component" value="Unassembled WGS sequence"/>
</dbReference>
<comment type="similarity">
    <text evidence="1">Belongs to the LysR transcriptional regulatory family.</text>
</comment>
<evidence type="ECO:0000256" key="4">
    <source>
        <dbReference type="ARBA" id="ARBA00023163"/>
    </source>
</evidence>
<evidence type="ECO:0000256" key="2">
    <source>
        <dbReference type="ARBA" id="ARBA00023015"/>
    </source>
</evidence>
<keyword evidence="2" id="KW-0805">Transcription regulation</keyword>
<dbReference type="Pfam" id="PF00126">
    <property type="entry name" value="HTH_1"/>
    <property type="match status" value="1"/>
</dbReference>
<dbReference type="Gene3D" id="1.10.10.10">
    <property type="entry name" value="Winged helix-like DNA-binding domain superfamily/Winged helix DNA-binding domain"/>
    <property type="match status" value="1"/>
</dbReference>
<evidence type="ECO:0000259" key="5">
    <source>
        <dbReference type="PROSITE" id="PS50931"/>
    </source>
</evidence>
<dbReference type="InterPro" id="IPR000847">
    <property type="entry name" value="LysR_HTH_N"/>
</dbReference>
<gene>
    <name evidence="6" type="ORF">AWB80_03604</name>
</gene>
<dbReference type="EMBL" id="FCOE02000010">
    <property type="protein sequence ID" value="SAK69757.1"/>
    <property type="molecule type" value="Genomic_DNA"/>
</dbReference>
<evidence type="ECO:0000313" key="6">
    <source>
        <dbReference type="EMBL" id="SAK69757.1"/>
    </source>
</evidence>
<dbReference type="GO" id="GO:0003700">
    <property type="term" value="F:DNA-binding transcription factor activity"/>
    <property type="evidence" value="ECO:0007669"/>
    <property type="project" value="InterPro"/>
</dbReference>
<dbReference type="Gene3D" id="3.40.190.290">
    <property type="match status" value="1"/>
</dbReference>
<evidence type="ECO:0000313" key="7">
    <source>
        <dbReference type="Proteomes" id="UP000054911"/>
    </source>
</evidence>
<feature type="domain" description="HTH lysR-type" evidence="5">
    <location>
        <begin position="1"/>
        <end position="51"/>
    </location>
</feature>
<organism evidence="6 7">
    <name type="scientific">Caballeronia pedi</name>
    <dbReference type="NCBI Taxonomy" id="1777141"/>
    <lineage>
        <taxon>Bacteria</taxon>
        <taxon>Pseudomonadati</taxon>
        <taxon>Pseudomonadota</taxon>
        <taxon>Betaproteobacteria</taxon>
        <taxon>Burkholderiales</taxon>
        <taxon>Burkholderiaceae</taxon>
        <taxon>Caballeronia</taxon>
    </lineage>
</organism>
<dbReference type="AlphaFoldDB" id="A0A158BKA1"/>
<keyword evidence="3 6" id="KW-0238">DNA-binding</keyword>
<dbReference type="SUPFAM" id="SSF46785">
    <property type="entry name" value="Winged helix' DNA-binding domain"/>
    <property type="match status" value="1"/>
</dbReference>
<dbReference type="PROSITE" id="PS50931">
    <property type="entry name" value="HTH_LYSR"/>
    <property type="match status" value="1"/>
</dbReference>
<dbReference type="RefSeq" id="WP_061176015.1">
    <property type="nucleotide sequence ID" value="NZ_FCOE02000010.1"/>
</dbReference>
<dbReference type="CDD" id="cd05466">
    <property type="entry name" value="PBP2_LTTR_substrate"/>
    <property type="match status" value="1"/>
</dbReference>
<dbReference type="InterPro" id="IPR036388">
    <property type="entry name" value="WH-like_DNA-bd_sf"/>
</dbReference>
<comment type="caution">
    <text evidence="6">The sequence shown here is derived from an EMBL/GenBank/DDBJ whole genome shotgun (WGS) entry which is preliminary data.</text>
</comment>
<dbReference type="SUPFAM" id="SSF53850">
    <property type="entry name" value="Periplasmic binding protein-like II"/>
    <property type="match status" value="1"/>
</dbReference>
<reference evidence="6" key="1">
    <citation type="submission" date="2016-01" db="EMBL/GenBank/DDBJ databases">
        <authorList>
            <person name="Peeters C."/>
        </authorList>
    </citation>
    <scope>NUCLEOTIDE SEQUENCE [LARGE SCALE GENOMIC DNA]</scope>
    <source>
        <strain evidence="6">LMG 29323</strain>
    </source>
</reference>
<dbReference type="PRINTS" id="PR00039">
    <property type="entry name" value="HTHLYSR"/>
</dbReference>
<dbReference type="PANTHER" id="PTHR30126:SF40">
    <property type="entry name" value="HTH-TYPE TRANSCRIPTIONAL REGULATOR GLTR"/>
    <property type="match status" value="1"/>
</dbReference>
<dbReference type="Pfam" id="PF03466">
    <property type="entry name" value="LysR_substrate"/>
    <property type="match status" value="1"/>
</dbReference>
<sequence length="284" mass="31142">MFVAVARANSLREAADILGVTQPAVSKQIRALEASLGRTLFLRHGRGMQLTPDGRGLFLELEPLINALDTALVRSSLQSQQGGTLRIATVQTLVASFISMLSRELFDVYPNLSLTIHCDSSTNVVESIERDRADIGFVYETAVDGPDLVSQPLFEETLALYTRFDVEADEPLNLVALKLIVPPRAYALRRIVERALGAPVQPYIECDSLELSLRLVSMTDGVTVLPSTLPRDMVEDRGLRRRLLPSMPARRLVALSRSGHRASPAFDAALEIARRIGTRAITPG</sequence>
<dbReference type="PANTHER" id="PTHR30126">
    <property type="entry name" value="HTH-TYPE TRANSCRIPTIONAL REGULATOR"/>
    <property type="match status" value="1"/>
</dbReference>
<dbReference type="InterPro" id="IPR005119">
    <property type="entry name" value="LysR_subst-bd"/>
</dbReference>
<protein>
    <submittedName>
        <fullName evidence="6">DNA-binding transcriptional regulator CynR</fullName>
    </submittedName>
</protein>
<keyword evidence="4" id="KW-0804">Transcription</keyword>
<evidence type="ECO:0000256" key="3">
    <source>
        <dbReference type="ARBA" id="ARBA00023125"/>
    </source>
</evidence>
<name>A0A158BKA1_9BURK</name>